<dbReference type="EMBL" id="JANPWB010000011">
    <property type="protein sequence ID" value="KAJ1127804.1"/>
    <property type="molecule type" value="Genomic_DNA"/>
</dbReference>
<dbReference type="AlphaFoldDB" id="A0AAV7PLS4"/>
<reference evidence="2" key="1">
    <citation type="journal article" date="2022" name="bioRxiv">
        <title>Sequencing and chromosome-scale assembly of the giantPleurodeles waltlgenome.</title>
        <authorList>
            <person name="Brown T."/>
            <person name="Elewa A."/>
            <person name="Iarovenko S."/>
            <person name="Subramanian E."/>
            <person name="Araus A.J."/>
            <person name="Petzold A."/>
            <person name="Susuki M."/>
            <person name="Suzuki K.-i.T."/>
            <person name="Hayashi T."/>
            <person name="Toyoda A."/>
            <person name="Oliveira C."/>
            <person name="Osipova E."/>
            <person name="Leigh N.D."/>
            <person name="Simon A."/>
            <person name="Yun M.H."/>
        </authorList>
    </citation>
    <scope>NUCLEOTIDE SEQUENCE</scope>
    <source>
        <strain evidence="2">20211129_DDA</strain>
        <tissue evidence="2">Liver</tissue>
    </source>
</reference>
<gene>
    <name evidence="2" type="ORF">NDU88_006197</name>
</gene>
<protein>
    <submittedName>
        <fullName evidence="2">Uncharacterized protein</fullName>
    </submittedName>
</protein>
<name>A0AAV7PLS4_PLEWA</name>
<organism evidence="2 3">
    <name type="scientific">Pleurodeles waltl</name>
    <name type="common">Iberian ribbed newt</name>
    <dbReference type="NCBI Taxonomy" id="8319"/>
    <lineage>
        <taxon>Eukaryota</taxon>
        <taxon>Metazoa</taxon>
        <taxon>Chordata</taxon>
        <taxon>Craniata</taxon>
        <taxon>Vertebrata</taxon>
        <taxon>Euteleostomi</taxon>
        <taxon>Amphibia</taxon>
        <taxon>Batrachia</taxon>
        <taxon>Caudata</taxon>
        <taxon>Salamandroidea</taxon>
        <taxon>Salamandridae</taxon>
        <taxon>Pleurodelinae</taxon>
        <taxon>Pleurodeles</taxon>
    </lineage>
</organism>
<accession>A0AAV7PLS4</accession>
<feature type="region of interest" description="Disordered" evidence="1">
    <location>
        <begin position="35"/>
        <end position="57"/>
    </location>
</feature>
<feature type="compositionally biased region" description="Polar residues" evidence="1">
    <location>
        <begin position="36"/>
        <end position="46"/>
    </location>
</feature>
<evidence type="ECO:0000313" key="3">
    <source>
        <dbReference type="Proteomes" id="UP001066276"/>
    </source>
</evidence>
<keyword evidence="3" id="KW-1185">Reference proteome</keyword>
<dbReference type="Proteomes" id="UP001066276">
    <property type="component" value="Chromosome 7"/>
</dbReference>
<evidence type="ECO:0000256" key="1">
    <source>
        <dbReference type="SAM" id="MobiDB-lite"/>
    </source>
</evidence>
<comment type="caution">
    <text evidence="2">The sequence shown here is derived from an EMBL/GenBank/DDBJ whole genome shotgun (WGS) entry which is preliminary data.</text>
</comment>
<proteinExistence type="predicted"/>
<evidence type="ECO:0000313" key="2">
    <source>
        <dbReference type="EMBL" id="KAJ1127804.1"/>
    </source>
</evidence>
<sequence length="103" mass="11165">MCWPWYTEKAVRALHWWRAALELRWTRRGAVHIPLQGNSSSASTSEPAGGKREKSGAPVWSVLRAVEETAAGAVGGVVGRSGGGTVAPPLHIFEYRRLGPVFI</sequence>